<evidence type="ECO:0000256" key="7">
    <source>
        <dbReference type="SAM" id="Phobius"/>
    </source>
</evidence>
<feature type="transmembrane region" description="Helical" evidence="7">
    <location>
        <begin position="261"/>
        <end position="285"/>
    </location>
</feature>
<dbReference type="KEGG" id="ccoe:CETAM_01010"/>
<feature type="transmembrane region" description="Helical" evidence="7">
    <location>
        <begin position="99"/>
        <end position="119"/>
    </location>
</feature>
<comment type="subcellular location">
    <subcellularLocation>
        <location evidence="1">Cell membrane</location>
        <topology evidence="1">Multi-pass membrane protein</topology>
    </subcellularLocation>
</comment>
<sequence>MSRPRLSHQGWRFVAGRTVREFWLGGGLDKAAMLTFFTLLTFAPTSLAIYSIATLVLANNAELVSELSTDFIGTYIPAGYRQAVGDVVGMVIDSSAGGLVGLMVGAAVALWSASAYVQAFSRCANIVYGQTEGRRFITRIGTMLATTLVLLLGTVGVLVSVMLNETVVNATLGPLAGPLGLSGVLDYLLGGFLPVWKWLKWPLIVGLVVVLIAVLYYTTPNVKQARFRWFGIGALVALLGLALVSVLFYLYLVFFASLSPYGAIGTLLALMFALWAANAMLILGVHVDAETERARQLREGVEAEREIQLRPRSTRRSDRKDEVREKMEERGRDLRMRYRED</sequence>
<feature type="transmembrane region" description="Helical" evidence="7">
    <location>
        <begin position="34"/>
        <end position="58"/>
    </location>
</feature>
<proteinExistence type="predicted"/>
<keyword evidence="4 7" id="KW-1133">Transmembrane helix</keyword>
<evidence type="ECO:0000256" key="3">
    <source>
        <dbReference type="ARBA" id="ARBA00022692"/>
    </source>
</evidence>
<dbReference type="GO" id="GO:0005886">
    <property type="term" value="C:plasma membrane"/>
    <property type="evidence" value="ECO:0007669"/>
    <property type="project" value="UniProtKB-SubCell"/>
</dbReference>
<keyword evidence="5 7" id="KW-0472">Membrane</keyword>
<feature type="transmembrane region" description="Helical" evidence="7">
    <location>
        <begin position="229"/>
        <end position="255"/>
    </location>
</feature>
<dbReference type="PANTHER" id="PTHR30213">
    <property type="entry name" value="INNER MEMBRANE PROTEIN YHJD"/>
    <property type="match status" value="1"/>
</dbReference>
<keyword evidence="9" id="KW-1185">Reference proteome</keyword>
<dbReference type="Pfam" id="PF03631">
    <property type="entry name" value="Virul_fac_BrkB"/>
    <property type="match status" value="1"/>
</dbReference>
<feature type="transmembrane region" description="Helical" evidence="7">
    <location>
        <begin position="198"/>
        <end position="217"/>
    </location>
</feature>
<accession>A0A6B8VWZ6</accession>
<feature type="transmembrane region" description="Helical" evidence="7">
    <location>
        <begin position="140"/>
        <end position="163"/>
    </location>
</feature>
<evidence type="ECO:0000313" key="8">
    <source>
        <dbReference type="EMBL" id="QGU03495.1"/>
    </source>
</evidence>
<dbReference type="EMBL" id="CP046453">
    <property type="protein sequence ID" value="QGU03495.1"/>
    <property type="molecule type" value="Genomic_DNA"/>
</dbReference>
<organism evidence="8 9">
    <name type="scientific">Corynebacterium comes</name>
    <dbReference type="NCBI Taxonomy" id="2675218"/>
    <lineage>
        <taxon>Bacteria</taxon>
        <taxon>Bacillati</taxon>
        <taxon>Actinomycetota</taxon>
        <taxon>Actinomycetes</taxon>
        <taxon>Mycobacteriales</taxon>
        <taxon>Corynebacteriaceae</taxon>
        <taxon>Corynebacterium</taxon>
    </lineage>
</organism>
<evidence type="ECO:0000256" key="2">
    <source>
        <dbReference type="ARBA" id="ARBA00022475"/>
    </source>
</evidence>
<evidence type="ECO:0000256" key="5">
    <source>
        <dbReference type="ARBA" id="ARBA00023136"/>
    </source>
</evidence>
<evidence type="ECO:0000256" key="1">
    <source>
        <dbReference type="ARBA" id="ARBA00004651"/>
    </source>
</evidence>
<dbReference type="PANTHER" id="PTHR30213:SF0">
    <property type="entry name" value="UPF0761 MEMBRANE PROTEIN YIHY"/>
    <property type="match status" value="1"/>
</dbReference>
<dbReference type="Proteomes" id="UP000425178">
    <property type="component" value="Chromosome"/>
</dbReference>
<dbReference type="AlphaFoldDB" id="A0A6B8VWZ6"/>
<dbReference type="PIRSF" id="PIRSF035875">
    <property type="entry name" value="RNase_BN"/>
    <property type="match status" value="1"/>
</dbReference>
<dbReference type="RefSeq" id="WP_156226671.1">
    <property type="nucleotide sequence ID" value="NZ_CP046453.1"/>
</dbReference>
<evidence type="ECO:0000256" key="4">
    <source>
        <dbReference type="ARBA" id="ARBA00022989"/>
    </source>
</evidence>
<evidence type="ECO:0000256" key="6">
    <source>
        <dbReference type="SAM" id="MobiDB-lite"/>
    </source>
</evidence>
<dbReference type="InterPro" id="IPR017039">
    <property type="entry name" value="Virul_fac_BrkB"/>
</dbReference>
<evidence type="ECO:0000313" key="9">
    <source>
        <dbReference type="Proteomes" id="UP000425178"/>
    </source>
</evidence>
<name>A0A6B8VWZ6_9CORY</name>
<feature type="region of interest" description="Disordered" evidence="6">
    <location>
        <begin position="310"/>
        <end position="341"/>
    </location>
</feature>
<reference evidence="8 9" key="1">
    <citation type="journal article" date="2021" name="Int. J. Syst. Evol. Microbiol.">
        <title>Classification of three corynebacterial strains isolated from a small paddock in North Rhine-Westphalia: proposal of &lt;i&gt;Corynebacterium kalinowskii&lt;/i&gt; sp. nov., &lt;i&gt;Corynebacterium comes&lt;/i&gt; sp. nov. and &lt;i&gt;Corynebacterium occultum&lt;/i&gt; sp. nov.</title>
        <authorList>
            <person name="Schaffert L."/>
            <person name="Ruwe M."/>
            <person name="Milse J."/>
            <person name="Hanuschka K."/>
            <person name="Ortseifen V."/>
            <person name="Droste J."/>
            <person name="Brandt D."/>
            <person name="Schl L."/>
            <person name="Kutter Y."/>
            <person name="Vinke S."/>
            <person name="Vieh P."/>
            <person name="Jacob L."/>
            <person name="L N.C."/>
            <person name="Schulte-Berndt E."/>
            <person name="Hain C."/>
            <person name="Linder M."/>
            <person name="Schmidt P."/>
            <person name="Wollenschl L."/>
            <person name="Luttermann T."/>
            <person name="Thieme E."/>
            <person name="Hassa J."/>
            <person name="Haak M."/>
            <person name="Wittchen M."/>
            <person name="Mentz A."/>
            <person name="Persicke M."/>
            <person name="Busche T."/>
            <person name="R C."/>
        </authorList>
    </citation>
    <scope>NUCLEOTIDE SEQUENCE [LARGE SCALE GENOMIC DNA]</scope>
    <source>
        <strain evidence="8 9">2019</strain>
    </source>
</reference>
<gene>
    <name evidence="8" type="ORF">CETAM_01010</name>
</gene>
<keyword evidence="2" id="KW-1003">Cell membrane</keyword>
<protein>
    <submittedName>
        <fullName evidence="8">Ribonuclease BN-like family protein</fullName>
    </submittedName>
</protein>
<keyword evidence="3 7" id="KW-0812">Transmembrane</keyword>